<dbReference type="Proteomes" id="UP000324209">
    <property type="component" value="Chromosome"/>
</dbReference>
<name>A0A5C1QKH7_9SPIO</name>
<dbReference type="AlphaFoldDB" id="A0A5C1QKH7"/>
<dbReference type="KEGG" id="ock:EXM22_11900"/>
<evidence type="ECO:0000313" key="2">
    <source>
        <dbReference type="Proteomes" id="UP000324209"/>
    </source>
</evidence>
<protein>
    <submittedName>
        <fullName evidence="1">Uncharacterized protein</fullName>
    </submittedName>
</protein>
<reference evidence="1 2" key="1">
    <citation type="submission" date="2019-02" db="EMBL/GenBank/DDBJ databases">
        <title>Complete Genome Sequence and Methylome Analysis of free living Spirochaetas.</title>
        <authorList>
            <person name="Fomenkov A."/>
            <person name="Dubinina G."/>
            <person name="Leshcheva N."/>
            <person name="Mikheeva N."/>
            <person name="Grabovich M."/>
            <person name="Vincze T."/>
            <person name="Roberts R.J."/>
        </authorList>
    </citation>
    <scope>NUCLEOTIDE SEQUENCE [LARGE SCALE GENOMIC DNA]</scope>
    <source>
        <strain evidence="1 2">K2</strain>
    </source>
</reference>
<evidence type="ECO:0000313" key="1">
    <source>
        <dbReference type="EMBL" id="QEN08655.1"/>
    </source>
</evidence>
<dbReference type="EMBL" id="CP036150">
    <property type="protein sequence ID" value="QEN08655.1"/>
    <property type="molecule type" value="Genomic_DNA"/>
</dbReference>
<accession>A0A5C1QKH7</accession>
<sequence length="183" mass="21054">MNFRNNHQAISESTWRDLVDEVLKGMPGLEKDRNFILKHRLSRLIGMLPFIAGTDNPFRDGYTNLSLFLMSKFNPVGDVFCDGTKNNEDIMLPLIPYCHFSGGDDKILTRGMHLIAMVLLVDYRKKQERDLDENRYNPLNSGQWNYEDVMDTLGLCVREVPCPMMDQILSVEYIPFTSWAVGA</sequence>
<proteinExistence type="predicted"/>
<gene>
    <name evidence="1" type="ORF">EXM22_11900</name>
</gene>
<keyword evidence="2" id="KW-1185">Reference proteome</keyword>
<dbReference type="RefSeq" id="WP_149486736.1">
    <property type="nucleotide sequence ID" value="NZ_CP036150.1"/>
</dbReference>
<dbReference type="OrthoDB" id="370204at2"/>
<organism evidence="1 2">
    <name type="scientific">Oceanispirochaeta crateris</name>
    <dbReference type="NCBI Taxonomy" id="2518645"/>
    <lineage>
        <taxon>Bacteria</taxon>
        <taxon>Pseudomonadati</taxon>
        <taxon>Spirochaetota</taxon>
        <taxon>Spirochaetia</taxon>
        <taxon>Spirochaetales</taxon>
        <taxon>Spirochaetaceae</taxon>
        <taxon>Oceanispirochaeta</taxon>
    </lineage>
</organism>